<feature type="region of interest" description="Disordered" evidence="1">
    <location>
        <begin position="324"/>
        <end position="425"/>
    </location>
</feature>
<dbReference type="Proteomes" id="UP001381693">
    <property type="component" value="Unassembled WGS sequence"/>
</dbReference>
<organism evidence="3 4">
    <name type="scientific">Halocaridina rubra</name>
    <name type="common">Hawaiian red shrimp</name>
    <dbReference type="NCBI Taxonomy" id="373956"/>
    <lineage>
        <taxon>Eukaryota</taxon>
        <taxon>Metazoa</taxon>
        <taxon>Ecdysozoa</taxon>
        <taxon>Arthropoda</taxon>
        <taxon>Crustacea</taxon>
        <taxon>Multicrustacea</taxon>
        <taxon>Malacostraca</taxon>
        <taxon>Eumalacostraca</taxon>
        <taxon>Eucarida</taxon>
        <taxon>Decapoda</taxon>
        <taxon>Pleocyemata</taxon>
        <taxon>Caridea</taxon>
        <taxon>Atyoidea</taxon>
        <taxon>Atyidae</taxon>
        <taxon>Halocaridina</taxon>
    </lineage>
</organism>
<proteinExistence type="predicted"/>
<evidence type="ECO:0000313" key="4">
    <source>
        <dbReference type="Proteomes" id="UP001381693"/>
    </source>
</evidence>
<feature type="compositionally biased region" description="Basic and acidic residues" evidence="1">
    <location>
        <begin position="410"/>
        <end position="419"/>
    </location>
</feature>
<evidence type="ECO:0000256" key="1">
    <source>
        <dbReference type="SAM" id="MobiDB-lite"/>
    </source>
</evidence>
<comment type="caution">
    <text evidence="3">The sequence shown here is derived from an EMBL/GenBank/DDBJ whole genome shotgun (WGS) entry which is preliminary data.</text>
</comment>
<dbReference type="EMBL" id="JAXCGZ010004389">
    <property type="protein sequence ID" value="KAK7081849.1"/>
    <property type="molecule type" value="Genomic_DNA"/>
</dbReference>
<evidence type="ECO:0000256" key="2">
    <source>
        <dbReference type="SAM" id="Phobius"/>
    </source>
</evidence>
<keyword evidence="4" id="KW-1185">Reference proteome</keyword>
<name>A0AAN9ABK3_HALRR</name>
<evidence type="ECO:0000313" key="3">
    <source>
        <dbReference type="EMBL" id="KAK7081849.1"/>
    </source>
</evidence>
<sequence length="557" mass="61019">MSFNLQTNGETVYQTAGDPVNKTQVDVTQPDITRGDGIYTRFAPPLEGPARYSLQLSVDAEKGVLALAQTHSRDHDLRHHRHTLAKEMVYGEYTDGHGWITPSCCGSVVPFAHTRQSPPFTRQITGPTLDIREAHVLHRDKVAPARIVDLVAWVNTSSGDVVLDWTSVGDDRDWGRAHVYEGFVATSKSQAANKCNGDMIRDLPPPAKAGTKERAKVRITLREQVLWVCLVAVDSLGNRGAPSNPAPLLPPSTPSTDQITIRARGPGGAVLSSGLGGYDIDMGIGGSEKAAVISGCVGGILLVVILLGVYCYCYPASFKRRFNRRRSTSDDVEKTPPTSLVNGGSAAVKATSKPSGAINRNPDLPIQENHDTPPAIPRENHNPCPEPEPQQSLPDTFGVDHIPKPNTSNTRRDEREEMAPSRSLSMSIPDVTRVESSTKELDRLNNVPAPQFFTLGRHNRTQNHRNPLRPSDPKMYSANDLSYLERPFRFDPGSVPQYYNIIRSRHIPPDTYSDGSDDAGVSEQLLCDDRAASPPPPAPADHDHAYRSLHRHSLSFM</sequence>
<feature type="transmembrane region" description="Helical" evidence="2">
    <location>
        <begin position="290"/>
        <end position="315"/>
    </location>
</feature>
<feature type="region of interest" description="Disordered" evidence="1">
    <location>
        <begin position="509"/>
        <end position="544"/>
    </location>
</feature>
<keyword evidence="2" id="KW-0812">Transmembrane</keyword>
<dbReference type="AlphaFoldDB" id="A0AAN9ABK3"/>
<keyword evidence="2" id="KW-0472">Membrane</keyword>
<accession>A0AAN9ABK3</accession>
<keyword evidence="2" id="KW-1133">Transmembrane helix</keyword>
<reference evidence="3 4" key="1">
    <citation type="submission" date="2023-11" db="EMBL/GenBank/DDBJ databases">
        <title>Halocaridina rubra genome assembly.</title>
        <authorList>
            <person name="Smith C."/>
        </authorList>
    </citation>
    <scope>NUCLEOTIDE SEQUENCE [LARGE SCALE GENOMIC DNA]</scope>
    <source>
        <strain evidence="3">EP-1</strain>
        <tissue evidence="3">Whole</tissue>
    </source>
</reference>
<protein>
    <submittedName>
        <fullName evidence="3">Uncharacterized protein</fullName>
    </submittedName>
</protein>
<gene>
    <name evidence="3" type="ORF">SK128_018445</name>
</gene>